<dbReference type="Proteomes" id="UP000299102">
    <property type="component" value="Unassembled WGS sequence"/>
</dbReference>
<evidence type="ECO:0000256" key="1">
    <source>
        <dbReference type="SAM" id="MobiDB-lite"/>
    </source>
</evidence>
<sequence>MDTRSPREVTSQECVVGLLDGIEVRDEEENVEWNPLCANLAAAHKWVDSFGEILKLSQNTGIIVPDSTVVFRALTESTGGPFFVLPLHQPDPLHHISYSLPKGRQRTNDSSGVSGCSAPPLSPMSTDVSADPVIEMRLLRKEMRAARAEMQEVRLPPGCLQVKCHIKPYISCWRLK</sequence>
<dbReference type="EMBL" id="BGZK01001375">
    <property type="protein sequence ID" value="GBP78586.1"/>
    <property type="molecule type" value="Genomic_DNA"/>
</dbReference>
<accession>A0A4C1YQQ1</accession>
<dbReference type="AlphaFoldDB" id="A0A4C1YQQ1"/>
<organism evidence="2 3">
    <name type="scientific">Eumeta variegata</name>
    <name type="common">Bagworm moth</name>
    <name type="synonym">Eumeta japonica</name>
    <dbReference type="NCBI Taxonomy" id="151549"/>
    <lineage>
        <taxon>Eukaryota</taxon>
        <taxon>Metazoa</taxon>
        <taxon>Ecdysozoa</taxon>
        <taxon>Arthropoda</taxon>
        <taxon>Hexapoda</taxon>
        <taxon>Insecta</taxon>
        <taxon>Pterygota</taxon>
        <taxon>Neoptera</taxon>
        <taxon>Endopterygota</taxon>
        <taxon>Lepidoptera</taxon>
        <taxon>Glossata</taxon>
        <taxon>Ditrysia</taxon>
        <taxon>Tineoidea</taxon>
        <taxon>Psychidae</taxon>
        <taxon>Oiketicinae</taxon>
        <taxon>Eumeta</taxon>
    </lineage>
</organism>
<evidence type="ECO:0000313" key="3">
    <source>
        <dbReference type="Proteomes" id="UP000299102"/>
    </source>
</evidence>
<protein>
    <submittedName>
        <fullName evidence="2">Uncharacterized protein</fullName>
    </submittedName>
</protein>
<name>A0A4C1YQQ1_EUMVA</name>
<comment type="caution">
    <text evidence="2">The sequence shown here is derived from an EMBL/GenBank/DDBJ whole genome shotgun (WGS) entry which is preliminary data.</text>
</comment>
<reference evidence="2 3" key="1">
    <citation type="journal article" date="2019" name="Commun. Biol.">
        <title>The bagworm genome reveals a unique fibroin gene that provides high tensile strength.</title>
        <authorList>
            <person name="Kono N."/>
            <person name="Nakamura H."/>
            <person name="Ohtoshi R."/>
            <person name="Tomita M."/>
            <person name="Numata K."/>
            <person name="Arakawa K."/>
        </authorList>
    </citation>
    <scope>NUCLEOTIDE SEQUENCE [LARGE SCALE GENOMIC DNA]</scope>
</reference>
<keyword evidence="3" id="KW-1185">Reference proteome</keyword>
<proteinExistence type="predicted"/>
<evidence type="ECO:0000313" key="2">
    <source>
        <dbReference type="EMBL" id="GBP78586.1"/>
    </source>
</evidence>
<gene>
    <name evidence="2" type="ORF">EVAR_57154_1</name>
</gene>
<feature type="region of interest" description="Disordered" evidence="1">
    <location>
        <begin position="104"/>
        <end position="125"/>
    </location>
</feature>